<evidence type="ECO:0000256" key="3">
    <source>
        <dbReference type="ARBA" id="ARBA00022771"/>
    </source>
</evidence>
<dbReference type="InterPro" id="IPR001965">
    <property type="entry name" value="Znf_PHD"/>
</dbReference>
<dbReference type="InterPro" id="IPR011011">
    <property type="entry name" value="Znf_FYVE_PHD"/>
</dbReference>
<comment type="subcellular location">
    <subcellularLocation>
        <location evidence="1">Nucleus</location>
    </subcellularLocation>
</comment>
<dbReference type="InterPro" id="IPR056511">
    <property type="entry name" value="IDM1_C"/>
</dbReference>
<evidence type="ECO:0000256" key="5">
    <source>
        <dbReference type="ARBA" id="ARBA00023242"/>
    </source>
</evidence>
<evidence type="ECO:0000259" key="7">
    <source>
        <dbReference type="PROSITE" id="PS50016"/>
    </source>
</evidence>
<dbReference type="SUPFAM" id="SSF57903">
    <property type="entry name" value="FYVE/PHD zinc finger"/>
    <property type="match status" value="1"/>
</dbReference>
<dbReference type="PANTHER" id="PTHR46508:SF2">
    <property type="entry name" value="INCREASED DNA METHYLATION 1"/>
    <property type="match status" value="1"/>
</dbReference>
<evidence type="ECO:0000256" key="1">
    <source>
        <dbReference type="ARBA" id="ARBA00004123"/>
    </source>
</evidence>
<proteinExistence type="predicted"/>
<reference evidence="8 9" key="1">
    <citation type="submission" date="2024-11" db="EMBL/GenBank/DDBJ databases">
        <title>A near-complete genome assembly of Cinchona calisaya.</title>
        <authorList>
            <person name="Lian D.C."/>
            <person name="Zhao X.W."/>
            <person name="Wei L."/>
        </authorList>
    </citation>
    <scope>NUCLEOTIDE SEQUENCE [LARGE SCALE GENOMIC DNA]</scope>
    <source>
        <tissue evidence="8">Nenye</tissue>
    </source>
</reference>
<keyword evidence="9" id="KW-1185">Reference proteome</keyword>
<protein>
    <recommendedName>
        <fullName evidence="7">PHD-type domain-containing protein</fullName>
    </recommendedName>
</protein>
<dbReference type="EMBL" id="JBJUIK010000012">
    <property type="protein sequence ID" value="KAL3508755.1"/>
    <property type="molecule type" value="Genomic_DNA"/>
</dbReference>
<dbReference type="SUPFAM" id="SSF55729">
    <property type="entry name" value="Acyl-CoA N-acyltransferases (Nat)"/>
    <property type="match status" value="1"/>
</dbReference>
<keyword evidence="2" id="KW-0479">Metal-binding</keyword>
<dbReference type="AlphaFoldDB" id="A0ABD2YRJ3"/>
<keyword evidence="5" id="KW-0539">Nucleus</keyword>
<evidence type="ECO:0000313" key="9">
    <source>
        <dbReference type="Proteomes" id="UP001630127"/>
    </source>
</evidence>
<evidence type="ECO:0000256" key="4">
    <source>
        <dbReference type="ARBA" id="ARBA00022833"/>
    </source>
</evidence>
<dbReference type="Pfam" id="PF16135">
    <property type="entry name" value="TDBD"/>
    <property type="match status" value="1"/>
</dbReference>
<organism evidence="8 9">
    <name type="scientific">Cinchona calisaya</name>
    <dbReference type="NCBI Taxonomy" id="153742"/>
    <lineage>
        <taxon>Eukaryota</taxon>
        <taxon>Viridiplantae</taxon>
        <taxon>Streptophyta</taxon>
        <taxon>Embryophyta</taxon>
        <taxon>Tracheophyta</taxon>
        <taxon>Spermatophyta</taxon>
        <taxon>Magnoliopsida</taxon>
        <taxon>eudicotyledons</taxon>
        <taxon>Gunneridae</taxon>
        <taxon>Pentapetalae</taxon>
        <taxon>asterids</taxon>
        <taxon>lamiids</taxon>
        <taxon>Gentianales</taxon>
        <taxon>Rubiaceae</taxon>
        <taxon>Cinchonoideae</taxon>
        <taxon>Cinchoneae</taxon>
        <taxon>Cinchona</taxon>
    </lineage>
</organism>
<dbReference type="InterPro" id="IPR013083">
    <property type="entry name" value="Znf_RING/FYVE/PHD"/>
</dbReference>
<comment type="caution">
    <text evidence="8">The sequence shown here is derived from an EMBL/GenBank/DDBJ whole genome shotgun (WGS) entry which is preliminary data.</text>
</comment>
<dbReference type="InterPro" id="IPR019787">
    <property type="entry name" value="Znf_PHD-finger"/>
</dbReference>
<dbReference type="Pfam" id="PF00628">
    <property type="entry name" value="PHD"/>
    <property type="match status" value="1"/>
</dbReference>
<dbReference type="PANTHER" id="PTHR46508">
    <property type="entry name" value="PHD FINGER FAMILY PROTEIN"/>
    <property type="match status" value="1"/>
</dbReference>
<evidence type="ECO:0000313" key="8">
    <source>
        <dbReference type="EMBL" id="KAL3508755.1"/>
    </source>
</evidence>
<dbReference type="GO" id="GO:0008270">
    <property type="term" value="F:zinc ion binding"/>
    <property type="evidence" value="ECO:0007669"/>
    <property type="project" value="UniProtKB-KW"/>
</dbReference>
<dbReference type="GO" id="GO:0005634">
    <property type="term" value="C:nucleus"/>
    <property type="evidence" value="ECO:0007669"/>
    <property type="project" value="UniProtKB-SubCell"/>
</dbReference>
<dbReference type="InterPro" id="IPR016181">
    <property type="entry name" value="Acyl_CoA_acyltransferase"/>
</dbReference>
<evidence type="ECO:0000256" key="6">
    <source>
        <dbReference type="PROSITE-ProRule" id="PRU00146"/>
    </source>
</evidence>
<keyword evidence="4" id="KW-0862">Zinc</keyword>
<dbReference type="Gene3D" id="3.30.40.10">
    <property type="entry name" value="Zinc/RING finger domain, C3HC4 (zinc finger)"/>
    <property type="match status" value="1"/>
</dbReference>
<keyword evidence="3 6" id="KW-0863">Zinc-finger</keyword>
<evidence type="ECO:0000256" key="2">
    <source>
        <dbReference type="ARBA" id="ARBA00022723"/>
    </source>
</evidence>
<accession>A0ABD2YRJ3</accession>
<feature type="domain" description="PHD-type" evidence="7">
    <location>
        <begin position="258"/>
        <end position="303"/>
    </location>
</feature>
<dbReference type="PROSITE" id="PS50016">
    <property type="entry name" value="ZF_PHD_2"/>
    <property type="match status" value="1"/>
</dbReference>
<gene>
    <name evidence="8" type="ORF">ACH5RR_028156</name>
</gene>
<dbReference type="Proteomes" id="UP001630127">
    <property type="component" value="Unassembled WGS sequence"/>
</dbReference>
<name>A0ABD2YRJ3_9GENT</name>
<dbReference type="SMART" id="SM00249">
    <property type="entry name" value="PHD"/>
    <property type="match status" value="2"/>
</dbReference>
<dbReference type="InterPro" id="IPR032308">
    <property type="entry name" value="TDBD"/>
</dbReference>
<sequence length="561" mass="62522">MGSNHDLNLEKERLLIDDFDDESCLVKFLSAAGPSEVVASAAENVGLSTSRKVGLGQNDGNGFESGSKVPESFCIEHHEQSGSGESKTYDLKDDDLLISAILKSKNFRPTSKISICRSKHSSTRKIQKGSCKLPFRSLKRGGGKCSNPCQRTVLSWLLHSGVLSLNEVIQYRDRKTDSVLKEGFVTCDGILCKCCDEVISISKFKSHASFRHKHPCLNLFMESGKPFSLCQLEAWSAEYKARKGAPRTVQIEEMDEYDNSCGCCGDGGDLLCCDSCPSTFHLECLYIQEMPEGNWHCPQCTCQICGSGVNQREALPSSNALKCSQCYNQYHEPCAEKQGIKIDMASDTWCCTMTCQQVYLGLQARIGLINLLSDGLHWTLLKCTDGNQKVHSAQSFLALKAECNLKLVVALKMMEEYFIRMVDPTTGVDMIPQLVYNWSSKFARVDYYGFYTAVLEKNDTVIALASIRIHGATVAEMPFATTCSKYRRQGMFRRLLHAIELMLKSLKVKMLVISSIPSTVETWKVGFGFADLEECDKRSLSKVKLMVVPGTEYLKKDLCEN</sequence>
<dbReference type="Pfam" id="PF23209">
    <property type="entry name" value="IDM1_C"/>
    <property type="match status" value="1"/>
</dbReference>